<proteinExistence type="inferred from homology"/>
<reference evidence="3" key="1">
    <citation type="submission" date="2023-10" db="EMBL/GenBank/DDBJ databases">
        <authorList>
            <person name="Chen Y."/>
            <person name="Shah S."/>
            <person name="Dougan E. K."/>
            <person name="Thang M."/>
            <person name="Chan C."/>
        </authorList>
    </citation>
    <scope>NUCLEOTIDE SEQUENCE [LARGE SCALE GENOMIC DNA]</scope>
</reference>
<dbReference type="EMBL" id="CAUYUJ010014582">
    <property type="protein sequence ID" value="CAK0843484.1"/>
    <property type="molecule type" value="Genomic_DNA"/>
</dbReference>
<keyword evidence="4" id="KW-1185">Reference proteome</keyword>
<organism evidence="3 4">
    <name type="scientific">Prorocentrum cordatum</name>
    <dbReference type="NCBI Taxonomy" id="2364126"/>
    <lineage>
        <taxon>Eukaryota</taxon>
        <taxon>Sar</taxon>
        <taxon>Alveolata</taxon>
        <taxon>Dinophyceae</taxon>
        <taxon>Prorocentrales</taxon>
        <taxon>Prorocentraceae</taxon>
        <taxon>Prorocentrum</taxon>
    </lineage>
</organism>
<gene>
    <name evidence="3" type="ORF">PCOR1329_LOCUS37823</name>
</gene>
<dbReference type="SUPFAM" id="SSF51338">
    <property type="entry name" value="Composite domain of metallo-dependent hydrolases"/>
    <property type="match status" value="1"/>
</dbReference>
<comment type="caution">
    <text evidence="3">The sequence shown here is derived from an EMBL/GenBank/DDBJ whole genome shotgun (WGS) entry which is preliminary data.</text>
</comment>
<dbReference type="PANTHER" id="PTHR11647:SF1">
    <property type="entry name" value="COLLAPSIN RESPONSE MEDIATOR PROTEIN"/>
    <property type="match status" value="1"/>
</dbReference>
<accession>A0ABN9TEF4</accession>
<feature type="domain" description="Amidohydrolase 3" evidence="2">
    <location>
        <begin position="397"/>
        <end position="491"/>
    </location>
</feature>
<evidence type="ECO:0000259" key="2">
    <source>
        <dbReference type="Pfam" id="PF07969"/>
    </source>
</evidence>
<dbReference type="PANTHER" id="PTHR11647">
    <property type="entry name" value="HYDRANTOINASE/DIHYDROPYRIMIDINASE FAMILY MEMBER"/>
    <property type="match status" value="1"/>
</dbReference>
<name>A0ABN9TEF4_9DINO</name>
<evidence type="ECO:0000313" key="3">
    <source>
        <dbReference type="EMBL" id="CAK0843484.1"/>
    </source>
</evidence>
<dbReference type="InterPro" id="IPR050378">
    <property type="entry name" value="Metallo-dep_Hydrolases_sf"/>
</dbReference>
<dbReference type="Proteomes" id="UP001189429">
    <property type="component" value="Unassembled WGS sequence"/>
</dbReference>
<dbReference type="Gene3D" id="2.30.40.10">
    <property type="entry name" value="Urease, subunit C, domain 1"/>
    <property type="match status" value="1"/>
</dbReference>
<evidence type="ECO:0000313" key="4">
    <source>
        <dbReference type="Proteomes" id="UP001189429"/>
    </source>
</evidence>
<protein>
    <recommendedName>
        <fullName evidence="2">Amidohydrolase 3 domain-containing protein</fullName>
    </recommendedName>
</protein>
<dbReference type="InterPro" id="IPR032466">
    <property type="entry name" value="Metal_Hydrolase"/>
</dbReference>
<dbReference type="Pfam" id="PF07969">
    <property type="entry name" value="Amidohydro_3"/>
    <property type="match status" value="1"/>
</dbReference>
<sequence>MDSEQAMREPFDIVLAGGRVIDPETGTDDVMDVALRGTRIERVVPVSAEELPSKRRVDCTGLVVCPGFIDTHAHSSGHRPSARIQVMDGVTMHLELEFGHHPVEAWYDRVAREGGAVIHYGASAGHIMARIAAFECDENAAVPDEPPDKRARREELRRSRGLDAQGLVNCNPHLLLGCACCGAPSHQIVATRDDVQQILANIEASLDQGGLGIGMGIAYTEKADHEEVYRVFEMAARRKCVVFVHNRGEMRQLSDMHEVFADAAATGASLVVCHIASSTGNNVNLPLTLEMIDRLNERNAADITCEQYPYTAGMTRLESGVFNDGWRERLGIDYSDVEWIGTGERLKDEADFLSKRAATGLVCIHSIPDASVDLCMQHPRCLIASDAIPFDEEGRGHPRSAGCFSRVLRVYVRERKLISLMEAIRKMTLGPAKKLEPICSAFKAKARIQEGCDADICVFDPDHITDNATFQSAATPSSGIVHVLVNGHFVVQNGAFVECAVGYGEPIRADTKHCFSNAAQAEVL</sequence>
<dbReference type="SUPFAM" id="SSF51556">
    <property type="entry name" value="Metallo-dependent hydrolases"/>
    <property type="match status" value="1"/>
</dbReference>
<dbReference type="Gene3D" id="3.20.20.140">
    <property type="entry name" value="Metal-dependent hydrolases"/>
    <property type="match status" value="1"/>
</dbReference>
<comment type="similarity">
    <text evidence="1">Belongs to the metallo-dependent hydrolases superfamily. Hydantoinase/dihydropyrimidinase family.</text>
</comment>
<dbReference type="InterPro" id="IPR011059">
    <property type="entry name" value="Metal-dep_hydrolase_composite"/>
</dbReference>
<evidence type="ECO:0000256" key="1">
    <source>
        <dbReference type="ARBA" id="ARBA00008829"/>
    </source>
</evidence>
<dbReference type="InterPro" id="IPR013108">
    <property type="entry name" value="Amidohydro_3"/>
</dbReference>